<dbReference type="CDD" id="cd09862">
    <property type="entry name" value="PIN_Rrp44-like"/>
    <property type="match status" value="1"/>
</dbReference>
<evidence type="ECO:0000313" key="2">
    <source>
        <dbReference type="EMBL" id="AEQ18396.1"/>
    </source>
</evidence>
<dbReference type="SMART" id="SM00670">
    <property type="entry name" value="PINc"/>
    <property type="match status" value="1"/>
</dbReference>
<dbReference type="InterPro" id="IPR012340">
    <property type="entry name" value="NA-bd_OB-fold"/>
</dbReference>
<dbReference type="GO" id="GO:0003723">
    <property type="term" value="F:RNA binding"/>
    <property type="evidence" value="ECO:0007669"/>
    <property type="project" value="InterPro"/>
</dbReference>
<dbReference type="AlphaFoldDB" id="G5E2J1"/>
<dbReference type="GO" id="GO:0000175">
    <property type="term" value="F:3'-5'-RNA exonuclease activity"/>
    <property type="evidence" value="ECO:0007669"/>
    <property type="project" value="TreeGrafter"/>
</dbReference>
<dbReference type="InterPro" id="IPR041505">
    <property type="entry name" value="Dis3_CSD2"/>
</dbReference>
<sequence length="239" mass="27243">MLKSRTFMKKTRSGGVLKIVREHYLRDDITCGCKGCDECQMENAVLPLETILQSSLCTTSHYVLPDTNVLLHQIDILEDPVITNIIILQTVLQEVRSRSAPVYKRIKDLIKESTRHLFTPAERRIPRIRIETRQASTLEGQRIIVAVDGWPRNSRYPNGHFVKSLGTAGDKETETEVLLLEHDVPHQPFSQAVLSLLPNRLSFSCIWEMDRNANILNTKFTKSVIDSKASLTYAEAQMR</sequence>
<feature type="non-terminal residue" evidence="2">
    <location>
        <position position="239"/>
    </location>
</feature>
<dbReference type="InterPro" id="IPR001900">
    <property type="entry name" value="RNase_II/R"/>
</dbReference>
<feature type="domain" description="PIN" evidence="1">
    <location>
        <begin position="61"/>
        <end position="175"/>
    </location>
</feature>
<dbReference type="GO" id="GO:0000176">
    <property type="term" value="C:nuclear exosome (RNase complex)"/>
    <property type="evidence" value="ECO:0007669"/>
    <property type="project" value="TreeGrafter"/>
</dbReference>
<dbReference type="Pfam" id="PF17849">
    <property type="entry name" value="OB_Dis3"/>
    <property type="match status" value="1"/>
</dbReference>
<reference evidence="2" key="1">
    <citation type="submission" date="2011-09" db="EMBL/GenBank/DDBJ databases">
        <title>The odds of duplicate gene persistence after polyploidization.</title>
        <authorList>
            <person name="Chain F.J.J."/>
            <person name="Evans B.J."/>
            <person name="Dushoff J."/>
        </authorList>
    </citation>
    <scope>NUCLEOTIDE SEQUENCE</scope>
    <source>
        <tissue evidence="2">Liver</tissue>
    </source>
</reference>
<dbReference type="Gene3D" id="3.40.50.1010">
    <property type="entry name" value="5'-nuclease"/>
    <property type="match status" value="1"/>
</dbReference>
<dbReference type="GO" id="GO:0071031">
    <property type="term" value="P:nuclear mRNA surveillance of mRNA 3'-end processing"/>
    <property type="evidence" value="ECO:0007669"/>
    <property type="project" value="TreeGrafter"/>
</dbReference>
<evidence type="ECO:0000259" key="1">
    <source>
        <dbReference type="SMART" id="SM00670"/>
    </source>
</evidence>
<name>G5E2J1_9PIPI</name>
<dbReference type="SUPFAM" id="SSF50249">
    <property type="entry name" value="Nucleic acid-binding proteins"/>
    <property type="match status" value="2"/>
</dbReference>
<dbReference type="GO" id="GO:0016075">
    <property type="term" value="P:rRNA catabolic process"/>
    <property type="evidence" value="ECO:0007669"/>
    <property type="project" value="TreeGrafter"/>
</dbReference>
<dbReference type="GO" id="GO:0000177">
    <property type="term" value="C:cytoplasmic exosome (RNase complex)"/>
    <property type="evidence" value="ECO:0007669"/>
    <property type="project" value="TreeGrafter"/>
</dbReference>
<dbReference type="PANTHER" id="PTHR23355:SF35">
    <property type="entry name" value="EXOSOME COMPLEX EXONUCLEASE RRP44"/>
    <property type="match status" value="1"/>
</dbReference>
<dbReference type="EMBL" id="JP287605">
    <property type="protein sequence ID" value="AEQ18396.1"/>
    <property type="molecule type" value="mRNA"/>
</dbReference>
<protein>
    <submittedName>
        <fullName evidence="2">Putative dis3 mitotic control</fullName>
    </submittedName>
</protein>
<dbReference type="PANTHER" id="PTHR23355">
    <property type="entry name" value="RIBONUCLEASE"/>
    <property type="match status" value="1"/>
</dbReference>
<feature type="non-terminal residue" evidence="2">
    <location>
        <position position="1"/>
    </location>
</feature>
<organism evidence="2">
    <name type="scientific">Hymenochirus curtipes</name>
    <name type="common">western dwarf clawed frog</name>
    <dbReference type="NCBI Taxonomy" id="8362"/>
    <lineage>
        <taxon>Eukaryota</taxon>
        <taxon>Metazoa</taxon>
        <taxon>Chordata</taxon>
        <taxon>Craniata</taxon>
        <taxon>Vertebrata</taxon>
        <taxon>Euteleostomi</taxon>
        <taxon>Amphibia</taxon>
        <taxon>Batrachia</taxon>
        <taxon>Anura</taxon>
        <taxon>Pipoidea</taxon>
        <taxon>Pipidae</taxon>
        <taxon>Pipinae</taxon>
        <taxon>Hymenochirus</taxon>
    </lineage>
</organism>
<dbReference type="InterPro" id="IPR002716">
    <property type="entry name" value="PIN_dom"/>
</dbReference>
<dbReference type="GO" id="GO:0004519">
    <property type="term" value="F:endonuclease activity"/>
    <property type="evidence" value="ECO:0007669"/>
    <property type="project" value="TreeGrafter"/>
</dbReference>
<accession>G5E2J1</accession>
<dbReference type="Pfam" id="PF00773">
    <property type="entry name" value="RNB"/>
    <property type="match status" value="1"/>
</dbReference>
<proteinExistence type="evidence at transcript level"/>
<dbReference type="InterPro" id="IPR050180">
    <property type="entry name" value="RNR_Ribonuclease"/>
</dbReference>